<evidence type="ECO:0000259" key="1">
    <source>
        <dbReference type="PROSITE" id="PS50097"/>
    </source>
</evidence>
<sequence length="353" mass="40440">MNSNAVLERHPELYFSDGDIVLAVKQADSPPQWSEYPAKYTLFRVHKFLLKHHSAPFANFLADANAAPAEIYDGVPLAEMHGDRAEDFALLLNYLYNPSSLVSKRNDPNTPLTVSGAVRLADKYLIEPLHRCLVQQVIDDWPVTLDEYDVKQGEIESLRLVAVTNDNFKYTPYGGRLSDVIPEPASAILFAQEFGCPQILRAAYYRLSLIPVSSDWSSTAQHDAVARWSILDKDSLLRCMHGSQEITRYRPPVFAFMADPCIEEFYVHGETGSPCYEFIARLFDIVFDQIHPMTRPDPLRFLTKCLDFYKMSELSKEEFPDGLCVDCEETLREELVSERKKVWAMLPRWFKLE</sequence>
<keyword evidence="3" id="KW-1185">Reference proteome</keyword>
<proteinExistence type="predicted"/>
<evidence type="ECO:0000313" key="2">
    <source>
        <dbReference type="EMBL" id="PIL28624.1"/>
    </source>
</evidence>
<evidence type="ECO:0000313" key="3">
    <source>
        <dbReference type="Proteomes" id="UP000230002"/>
    </source>
</evidence>
<dbReference type="PROSITE" id="PS50097">
    <property type="entry name" value="BTB"/>
    <property type="match status" value="1"/>
</dbReference>
<name>A0A2G8S4G7_9APHY</name>
<dbReference type="SUPFAM" id="SSF54695">
    <property type="entry name" value="POZ domain"/>
    <property type="match status" value="1"/>
</dbReference>
<comment type="caution">
    <text evidence="2">The sequence shown here is derived from an EMBL/GenBank/DDBJ whole genome shotgun (WGS) entry which is preliminary data.</text>
</comment>
<feature type="domain" description="BTB" evidence="1">
    <location>
        <begin position="18"/>
        <end position="104"/>
    </location>
</feature>
<dbReference type="STRING" id="1077348.A0A2G8S4G7"/>
<dbReference type="OrthoDB" id="3268787at2759"/>
<accession>A0A2G8S4G7</accession>
<organism evidence="2 3">
    <name type="scientific">Ganoderma sinense ZZ0214-1</name>
    <dbReference type="NCBI Taxonomy" id="1077348"/>
    <lineage>
        <taxon>Eukaryota</taxon>
        <taxon>Fungi</taxon>
        <taxon>Dikarya</taxon>
        <taxon>Basidiomycota</taxon>
        <taxon>Agaricomycotina</taxon>
        <taxon>Agaricomycetes</taxon>
        <taxon>Polyporales</taxon>
        <taxon>Polyporaceae</taxon>
        <taxon>Ganoderma</taxon>
    </lineage>
</organism>
<dbReference type="EMBL" id="AYKW01000023">
    <property type="protein sequence ID" value="PIL28624.1"/>
    <property type="molecule type" value="Genomic_DNA"/>
</dbReference>
<dbReference type="InterPro" id="IPR011333">
    <property type="entry name" value="SKP1/BTB/POZ_sf"/>
</dbReference>
<gene>
    <name evidence="2" type="ORF">GSI_08666</name>
</gene>
<reference evidence="2 3" key="1">
    <citation type="journal article" date="2015" name="Sci. Rep.">
        <title>Chromosome-level genome map provides insights into diverse defense mechanisms in the medicinal fungus Ganoderma sinense.</title>
        <authorList>
            <person name="Zhu Y."/>
            <person name="Xu J."/>
            <person name="Sun C."/>
            <person name="Zhou S."/>
            <person name="Xu H."/>
            <person name="Nelson D.R."/>
            <person name="Qian J."/>
            <person name="Song J."/>
            <person name="Luo H."/>
            <person name="Xiang L."/>
            <person name="Li Y."/>
            <person name="Xu Z."/>
            <person name="Ji A."/>
            <person name="Wang L."/>
            <person name="Lu S."/>
            <person name="Hayward A."/>
            <person name="Sun W."/>
            <person name="Li X."/>
            <person name="Schwartz D.C."/>
            <person name="Wang Y."/>
            <person name="Chen S."/>
        </authorList>
    </citation>
    <scope>NUCLEOTIDE SEQUENCE [LARGE SCALE GENOMIC DNA]</scope>
    <source>
        <strain evidence="2 3">ZZ0214-1</strain>
    </source>
</reference>
<dbReference type="Proteomes" id="UP000230002">
    <property type="component" value="Unassembled WGS sequence"/>
</dbReference>
<dbReference type="AlphaFoldDB" id="A0A2G8S4G7"/>
<protein>
    <recommendedName>
        <fullName evidence="1">BTB domain-containing protein</fullName>
    </recommendedName>
</protein>
<dbReference type="Gene3D" id="3.30.710.10">
    <property type="entry name" value="Potassium Channel Kv1.1, Chain A"/>
    <property type="match status" value="1"/>
</dbReference>
<dbReference type="InterPro" id="IPR000210">
    <property type="entry name" value="BTB/POZ_dom"/>
</dbReference>